<dbReference type="CDD" id="cd07813">
    <property type="entry name" value="COQ10p_like"/>
    <property type="match status" value="1"/>
</dbReference>
<dbReference type="Proteomes" id="UP000027361">
    <property type="component" value="Unassembled WGS sequence"/>
</dbReference>
<comment type="subunit">
    <text evidence="2">Interacts with coenzyme Q.</text>
</comment>
<dbReference type="OMA" id="LITQRCH"/>
<dbReference type="GO" id="GO:0045333">
    <property type="term" value="P:cellular respiration"/>
    <property type="evidence" value="ECO:0007669"/>
    <property type="project" value="InterPro"/>
</dbReference>
<evidence type="ECO:0000256" key="3">
    <source>
        <dbReference type="ARBA" id="ARBA00024947"/>
    </source>
</evidence>
<comment type="function">
    <text evidence="3">Required for the function of coenzyme Q in the respiratory chain. May serve as a chaperone or may be involved in the transport of Q6 from its site of synthesis to the catalytic sites of the respiratory complexes.</text>
</comment>
<dbReference type="RefSeq" id="XP_013242702.1">
    <property type="nucleotide sequence ID" value="XM_013387248.1"/>
</dbReference>
<feature type="domain" description="Coenzyme Q-binding protein COQ10 START" evidence="4">
    <location>
        <begin position="118"/>
        <end position="259"/>
    </location>
</feature>
<evidence type="ECO:0000313" key="5">
    <source>
        <dbReference type="EMBL" id="KDN44251.1"/>
    </source>
</evidence>
<dbReference type="InterPro" id="IPR005031">
    <property type="entry name" value="COQ10_START"/>
</dbReference>
<dbReference type="PANTHER" id="PTHR12901">
    <property type="entry name" value="SPERM PROTEIN HOMOLOG"/>
    <property type="match status" value="1"/>
</dbReference>
<comment type="caution">
    <text evidence="5">The sequence shown here is derived from an EMBL/GenBank/DDBJ whole genome shotgun (WGS) entry which is preliminary data.</text>
</comment>
<dbReference type="GeneID" id="25263276"/>
<dbReference type="OrthoDB" id="292693at2759"/>
<keyword evidence="6" id="KW-1185">Reference proteome</keyword>
<gene>
    <name evidence="5" type="ORF">K437DRAFT_247900</name>
</gene>
<reference evidence="5 6" key="1">
    <citation type="submission" date="2014-05" db="EMBL/GenBank/DDBJ databases">
        <title>Draft genome sequence of a rare smut relative, Tilletiaria anomala UBC 951.</title>
        <authorList>
            <consortium name="DOE Joint Genome Institute"/>
            <person name="Toome M."/>
            <person name="Kuo A."/>
            <person name="Henrissat B."/>
            <person name="Lipzen A."/>
            <person name="Tritt A."/>
            <person name="Yoshinaga Y."/>
            <person name="Zane M."/>
            <person name="Barry K."/>
            <person name="Grigoriev I.V."/>
            <person name="Spatafora J.W."/>
            <person name="Aimea M.C."/>
        </authorList>
    </citation>
    <scope>NUCLEOTIDE SEQUENCE [LARGE SCALE GENOMIC DNA]</scope>
    <source>
        <strain evidence="5 6">UBC 951</strain>
    </source>
</reference>
<protein>
    <recommendedName>
        <fullName evidence="4">Coenzyme Q-binding protein COQ10 START domain-containing protein</fullName>
    </recommendedName>
</protein>
<accession>A0A066VRZ4</accession>
<proteinExistence type="inferred from homology"/>
<name>A0A066VRZ4_TILAU</name>
<dbReference type="EMBL" id="JMSN01000053">
    <property type="protein sequence ID" value="KDN44251.1"/>
    <property type="molecule type" value="Genomic_DNA"/>
</dbReference>
<evidence type="ECO:0000259" key="4">
    <source>
        <dbReference type="Pfam" id="PF03364"/>
    </source>
</evidence>
<evidence type="ECO:0000256" key="2">
    <source>
        <dbReference type="ARBA" id="ARBA00011814"/>
    </source>
</evidence>
<evidence type="ECO:0000313" key="6">
    <source>
        <dbReference type="Proteomes" id="UP000027361"/>
    </source>
</evidence>
<dbReference type="Pfam" id="PF03364">
    <property type="entry name" value="Polyketide_cyc"/>
    <property type="match status" value="1"/>
</dbReference>
<dbReference type="InParanoid" id="A0A066VRZ4"/>
<dbReference type="AlphaFoldDB" id="A0A066VRZ4"/>
<dbReference type="GO" id="GO:0005739">
    <property type="term" value="C:mitochondrion"/>
    <property type="evidence" value="ECO:0007669"/>
    <property type="project" value="TreeGrafter"/>
</dbReference>
<dbReference type="PANTHER" id="PTHR12901:SF10">
    <property type="entry name" value="COENZYME Q-BINDING PROTEIN COQ10, MITOCHONDRIAL"/>
    <property type="match status" value="1"/>
</dbReference>
<dbReference type="SUPFAM" id="SSF55961">
    <property type="entry name" value="Bet v1-like"/>
    <property type="match status" value="1"/>
</dbReference>
<dbReference type="STRING" id="1037660.A0A066VRZ4"/>
<dbReference type="Gene3D" id="3.30.530.20">
    <property type="match status" value="1"/>
</dbReference>
<dbReference type="FunCoup" id="A0A066VRZ4">
    <property type="interactions" value="161"/>
</dbReference>
<organism evidence="5 6">
    <name type="scientific">Tilletiaria anomala (strain ATCC 24038 / CBS 436.72 / UBC 951)</name>
    <dbReference type="NCBI Taxonomy" id="1037660"/>
    <lineage>
        <taxon>Eukaryota</taxon>
        <taxon>Fungi</taxon>
        <taxon>Dikarya</taxon>
        <taxon>Basidiomycota</taxon>
        <taxon>Ustilaginomycotina</taxon>
        <taxon>Exobasidiomycetes</taxon>
        <taxon>Georgefischeriales</taxon>
        <taxon>Tilletiariaceae</taxon>
        <taxon>Tilletiaria</taxon>
    </lineage>
</organism>
<dbReference type="HOGENOM" id="CLU_079653_1_1_1"/>
<comment type="similarity">
    <text evidence="1">Belongs to the COQ10 family.</text>
</comment>
<dbReference type="InterPro" id="IPR044996">
    <property type="entry name" value="COQ10-like"/>
</dbReference>
<evidence type="ECO:0000256" key="1">
    <source>
        <dbReference type="ARBA" id="ARBA00006885"/>
    </source>
</evidence>
<dbReference type="GO" id="GO:0048039">
    <property type="term" value="F:ubiquinone binding"/>
    <property type="evidence" value="ECO:0007669"/>
    <property type="project" value="InterPro"/>
</dbReference>
<sequence>MLNIASRPLSRRGAQALASAQAPSRAPAICRRCLLHTSCSFPSWGQRTDDVVAVPPRSIADASRSRNGNRDVWLQRQQQKRYFTLPDLSKLASTLNPVGSGRDGTPRNVQTFKQSRDMPYTPQELYAIVANVDSYHLFLPYCTHSQVVGPDPSVVVENDHQVVLADLGIGFGSFQEKYRSRVELHQDRTVMASALPDSNLIFTQLSTTWSFSPAPAATSGRDQTRIHFQLDYAFSNPMYALVAGQVFEKTSQMVMHAFEKRAAEVYGLRVRQSAPH</sequence>
<dbReference type="InterPro" id="IPR023393">
    <property type="entry name" value="START-like_dom_sf"/>
</dbReference>